<dbReference type="EMBL" id="GL984098">
    <property type="protein sequence ID" value="EGR29866.1"/>
    <property type="molecule type" value="Genomic_DNA"/>
</dbReference>
<gene>
    <name evidence="1" type="ORF">IMG5_147090</name>
</gene>
<evidence type="ECO:0000313" key="2">
    <source>
        <dbReference type="Proteomes" id="UP000008983"/>
    </source>
</evidence>
<keyword evidence="2" id="KW-1185">Reference proteome</keyword>
<dbReference type="GeneID" id="14905976"/>
<dbReference type="Proteomes" id="UP000008983">
    <property type="component" value="Unassembled WGS sequence"/>
</dbReference>
<dbReference type="GO" id="GO:0005944">
    <property type="term" value="C:phosphatidylinositol 3-kinase complex, class IB"/>
    <property type="evidence" value="ECO:0007669"/>
    <property type="project" value="InterPro"/>
</dbReference>
<sequence>MLSITKIQINDNQINQKDDTDIVSSICRKNPKDIFKLYCRLLNVIEKCDELDALIESRLIQEEVFEQITKEIRDLPDENVSQPKSIYNIIQENMVTFIPEYPYCTFDPIQKFNINQQLQKQSTMKQIQQQKQNNPIKAFQSIKEEYDQIYQTIYFPLAEEGDSKRKKDVLNKLKEKFFNNDKINQIPLYQEPHRFIVMGGDAELHGFIQFIGELFCEYEEKKVDMKKLDLRIFLVPCKKSTLAHFIASKDVWYQRYLYIPFNEETLIPKYEHTSETGKINQQELFFSNENKNNITLPYKLRLDALHTYVREANRAFNVRVYKINCTWNDESIQQKNVFFCQYVEIGEPVEAEKFIMEEIKFKLLLKLYSLQSLLKILLLMNKKIILFQFLLMEKFQIILRKLLLNLQKTQKTRIQFQVFQL</sequence>
<organism evidence="1 2">
    <name type="scientific">Ichthyophthirius multifiliis</name>
    <name type="common">White spot disease agent</name>
    <name type="synonym">Ich</name>
    <dbReference type="NCBI Taxonomy" id="5932"/>
    <lineage>
        <taxon>Eukaryota</taxon>
        <taxon>Sar</taxon>
        <taxon>Alveolata</taxon>
        <taxon>Ciliophora</taxon>
        <taxon>Intramacronucleata</taxon>
        <taxon>Oligohymenophorea</taxon>
        <taxon>Hymenostomatida</taxon>
        <taxon>Ophryoglenina</taxon>
        <taxon>Ichthyophthirius</taxon>
    </lineage>
</organism>
<dbReference type="PANTHER" id="PTHR15593">
    <property type="entry name" value="PHOSPHATIDYLINOSITOL 3-KINASE REGULATORY SUBUNIT"/>
    <property type="match status" value="1"/>
</dbReference>
<evidence type="ECO:0000313" key="1">
    <source>
        <dbReference type="EMBL" id="EGR29866.1"/>
    </source>
</evidence>
<dbReference type="PANTHER" id="PTHR15593:SF3">
    <property type="entry name" value="PROTEIN DDB_G0292252-RELATED"/>
    <property type="match status" value="1"/>
</dbReference>
<dbReference type="InParanoid" id="G0QY40"/>
<name>G0QY40_ICHMU</name>
<accession>G0QY40</accession>
<dbReference type="InterPro" id="IPR019522">
    <property type="entry name" value="PIK3R5/6"/>
</dbReference>
<dbReference type="RefSeq" id="XP_004031102.1">
    <property type="nucleotide sequence ID" value="XM_004031054.1"/>
</dbReference>
<dbReference type="eggNOG" id="ENOG502SH5B">
    <property type="taxonomic scope" value="Eukaryota"/>
</dbReference>
<reference evidence="1 2" key="1">
    <citation type="submission" date="2011-07" db="EMBL/GenBank/DDBJ databases">
        <authorList>
            <person name="Coyne R."/>
            <person name="Brami D."/>
            <person name="Johnson J."/>
            <person name="Hostetler J."/>
            <person name="Hannick L."/>
            <person name="Clark T."/>
            <person name="Cassidy-Hanley D."/>
            <person name="Inman J."/>
        </authorList>
    </citation>
    <scope>NUCLEOTIDE SEQUENCE [LARGE SCALE GENOMIC DNA]</scope>
    <source>
        <strain evidence="1 2">G5</strain>
    </source>
</reference>
<dbReference type="AlphaFoldDB" id="G0QY40"/>
<protein>
    <submittedName>
        <fullName evidence="1">Uncharacterized protein</fullName>
    </submittedName>
</protein>
<proteinExistence type="predicted"/>
<dbReference type="GO" id="GO:0046935">
    <property type="term" value="F:1-phosphatidylinositol-3-kinase regulator activity"/>
    <property type="evidence" value="ECO:0007669"/>
    <property type="project" value="InterPro"/>
</dbReference>
<dbReference type="GO" id="GO:0007186">
    <property type="term" value="P:G protein-coupled receptor signaling pathway"/>
    <property type="evidence" value="ECO:0007669"/>
    <property type="project" value="TreeGrafter"/>
</dbReference>
<dbReference type="OrthoDB" id="286297at2759"/>